<reference evidence="3" key="1">
    <citation type="submission" date="2016-10" db="EMBL/GenBank/DDBJ databases">
        <authorList>
            <person name="Benchimol M."/>
            <person name="Almeida L.G."/>
            <person name="Vasconcelos A.T."/>
            <person name="Perreira-Neves A."/>
            <person name="Rosa I.A."/>
            <person name="Tasca T."/>
            <person name="Bogo M.R."/>
            <person name="de Souza W."/>
        </authorList>
    </citation>
    <scope>NUCLEOTIDE SEQUENCE [LARGE SCALE GENOMIC DNA]</scope>
    <source>
        <strain evidence="3">K</strain>
    </source>
</reference>
<keyword evidence="4" id="KW-1185">Reference proteome</keyword>
<dbReference type="InterPro" id="IPR003100">
    <property type="entry name" value="PAZ_dom"/>
</dbReference>
<accession>A0A1J4KWD9</accession>
<feature type="region of interest" description="Disordered" evidence="1">
    <location>
        <begin position="299"/>
        <end position="334"/>
    </location>
</feature>
<comment type="caution">
    <text evidence="3">The sequence shown here is derived from an EMBL/GenBank/DDBJ whole genome shotgun (WGS) entry which is preliminary data.</text>
</comment>
<dbReference type="PROSITE" id="PS50822">
    <property type="entry name" value="PIWI"/>
    <property type="match status" value="1"/>
</dbReference>
<dbReference type="VEuPathDB" id="TrichDB:TRFO_14395"/>
<organism evidence="3 4">
    <name type="scientific">Tritrichomonas foetus</name>
    <dbReference type="NCBI Taxonomy" id="1144522"/>
    <lineage>
        <taxon>Eukaryota</taxon>
        <taxon>Metamonada</taxon>
        <taxon>Parabasalia</taxon>
        <taxon>Tritrichomonadida</taxon>
        <taxon>Tritrichomonadidae</taxon>
        <taxon>Tritrichomonas</taxon>
    </lineage>
</organism>
<dbReference type="AlphaFoldDB" id="A0A1J4KWD9"/>
<feature type="compositionally biased region" description="Basic and acidic residues" evidence="1">
    <location>
        <begin position="718"/>
        <end position="734"/>
    </location>
</feature>
<dbReference type="SUPFAM" id="SSF101690">
    <property type="entry name" value="PAZ domain"/>
    <property type="match status" value="1"/>
</dbReference>
<feature type="compositionally biased region" description="Low complexity" evidence="1">
    <location>
        <begin position="735"/>
        <end position="763"/>
    </location>
</feature>
<dbReference type="Gene3D" id="3.30.420.10">
    <property type="entry name" value="Ribonuclease H-like superfamily/Ribonuclease H"/>
    <property type="match status" value="1"/>
</dbReference>
<dbReference type="RefSeq" id="XP_068368336.1">
    <property type="nucleotide sequence ID" value="XM_068497787.1"/>
</dbReference>
<dbReference type="InterPro" id="IPR003165">
    <property type="entry name" value="Piwi"/>
</dbReference>
<sequence length="912" mass="101980">MNGNGESKSVIMLSEKLNGVDGIPNNFFVESGQDIDLDTNIYKVSCTPDSPQKLYQYCVNISPNPRNPQTSASLICSILFPDGGPVHANAEWNSLVYLDQQNLIISTNDNLAKDSQISEQGNAYQIKITLTKEISPINDSSDLAQIANTTIGLCFTALGFSSLDDSFINNTDYKDVDHLRLVGGYLPKLKYFSKDLCLYLDTATRTDRKGTLYDFLISGVSNVQRRSALEESLQKMTYVTRHLDHQKTVKISRVRWNSKASTEKLNSECTVADFFLSNYNFVAKPDDPIIEISKACPFTSSTSNSPRDDINKDRENDKESGKNENNESSANEEEIELVPASALSQIGITDTERSDSRLMASVRDSLFLNPADRKQKLDSLILSFKNDDNAISLLNKFGLTIGNSVKLTGFVLDPPEMIARSRSPQHQFMKLRSNDQMVFDVSNIACAIPPRINAPPLIIAPDHITSQVKEQFLPRFMRIVNSIDMSMNYPEMRFISTFTQGSLKNEIYEYIRKNGTPSFIIVFNNDKSLQKYDSLKQLLISNLGIPSQFILADTIFGRRIGVDDILLNIAFQICAKTGGVPFYVPIPIQKTMVLGIAGYSNQTNSSDDVSYCLSASIDNTCARFYSDTLVARKGEVLKEIDILQFLKRAKKKFTEMVQNEPSGLIVYRLVDDEDELANVAINEIQIYKQFAQTLKLETKKNNPLPTVKSENIQQNNENTDKNDEKNNKNDENEKNSNSSLESEQNNGADLNNNNTIPINNTDNNINASETNNILDNLNKPSFVFFAVQKSQTVRLFAQNDEKIENPPPGTIAFNSLSANGLADFYLVSNHTQYGTAMPVRYTILANSSGSIWTDEKLAKLTYYLSFNYANFPGAMRLPAPLTAAIKIATFSQQHMNFKPPSATMIQKTVNFV</sequence>
<dbReference type="SUPFAM" id="SSF53098">
    <property type="entry name" value="Ribonuclease H-like"/>
    <property type="match status" value="2"/>
</dbReference>
<feature type="compositionally biased region" description="Basic and acidic residues" evidence="1">
    <location>
        <begin position="306"/>
        <end position="325"/>
    </location>
</feature>
<feature type="compositionally biased region" description="Polar residues" evidence="1">
    <location>
        <begin position="701"/>
        <end position="712"/>
    </location>
</feature>
<evidence type="ECO:0000256" key="1">
    <source>
        <dbReference type="SAM" id="MobiDB-lite"/>
    </source>
</evidence>
<name>A0A1J4KWD9_9EUKA</name>
<dbReference type="GO" id="GO:0003723">
    <property type="term" value="F:RNA binding"/>
    <property type="evidence" value="ECO:0007669"/>
    <property type="project" value="InterPro"/>
</dbReference>
<dbReference type="Pfam" id="PF02171">
    <property type="entry name" value="Piwi"/>
    <property type="match status" value="2"/>
</dbReference>
<feature type="domain" description="Piwi" evidence="2">
    <location>
        <begin position="518"/>
        <end position="896"/>
    </location>
</feature>
<dbReference type="InterPro" id="IPR012337">
    <property type="entry name" value="RNaseH-like_sf"/>
</dbReference>
<protein>
    <recommendedName>
        <fullName evidence="2">Piwi domain-containing protein</fullName>
    </recommendedName>
</protein>
<evidence type="ECO:0000313" key="4">
    <source>
        <dbReference type="Proteomes" id="UP000179807"/>
    </source>
</evidence>
<feature type="region of interest" description="Disordered" evidence="1">
    <location>
        <begin position="701"/>
        <end position="763"/>
    </location>
</feature>
<dbReference type="OrthoDB" id="445936at2759"/>
<dbReference type="Proteomes" id="UP000179807">
    <property type="component" value="Unassembled WGS sequence"/>
</dbReference>
<gene>
    <name evidence="3" type="ORF">TRFO_14395</name>
</gene>
<dbReference type="EMBL" id="MLAK01000261">
    <property type="protein sequence ID" value="OHT15200.1"/>
    <property type="molecule type" value="Genomic_DNA"/>
</dbReference>
<dbReference type="GeneID" id="94832491"/>
<dbReference type="SMART" id="SM00950">
    <property type="entry name" value="Piwi"/>
    <property type="match status" value="1"/>
</dbReference>
<dbReference type="InterPro" id="IPR036397">
    <property type="entry name" value="RNaseH_sf"/>
</dbReference>
<dbReference type="PANTHER" id="PTHR22891">
    <property type="entry name" value="EUKARYOTIC TRANSLATION INITIATION FACTOR 2C"/>
    <property type="match status" value="1"/>
</dbReference>
<evidence type="ECO:0000259" key="2">
    <source>
        <dbReference type="PROSITE" id="PS50822"/>
    </source>
</evidence>
<dbReference type="SMART" id="SM00949">
    <property type="entry name" value="PAZ"/>
    <property type="match status" value="1"/>
</dbReference>
<dbReference type="InterPro" id="IPR036085">
    <property type="entry name" value="PAZ_dom_sf"/>
</dbReference>
<dbReference type="Gene3D" id="3.40.50.2300">
    <property type="match status" value="1"/>
</dbReference>
<evidence type="ECO:0000313" key="3">
    <source>
        <dbReference type="EMBL" id="OHT15200.1"/>
    </source>
</evidence>
<proteinExistence type="predicted"/>